<evidence type="ECO:0000313" key="3">
    <source>
        <dbReference type="Proteomes" id="UP000314294"/>
    </source>
</evidence>
<reference evidence="2 3" key="1">
    <citation type="submission" date="2019-03" db="EMBL/GenBank/DDBJ databases">
        <title>First draft genome of Liparis tanakae, snailfish: a comprehensive survey of snailfish specific genes.</title>
        <authorList>
            <person name="Kim W."/>
            <person name="Song I."/>
            <person name="Jeong J.-H."/>
            <person name="Kim D."/>
            <person name="Kim S."/>
            <person name="Ryu S."/>
            <person name="Song J.Y."/>
            <person name="Lee S.K."/>
        </authorList>
    </citation>
    <scope>NUCLEOTIDE SEQUENCE [LARGE SCALE GENOMIC DNA]</scope>
    <source>
        <tissue evidence="2">Muscle</tissue>
    </source>
</reference>
<evidence type="ECO:0000313" key="2">
    <source>
        <dbReference type="EMBL" id="TNN85180.1"/>
    </source>
</evidence>
<keyword evidence="3" id="KW-1185">Reference proteome</keyword>
<comment type="caution">
    <text evidence="2">The sequence shown here is derived from an EMBL/GenBank/DDBJ whole genome shotgun (WGS) entry which is preliminary data.</text>
</comment>
<accession>A0A4Z2J4S5</accession>
<dbReference type="EMBL" id="SRLO01000022">
    <property type="protein sequence ID" value="TNN85180.1"/>
    <property type="molecule type" value="Genomic_DNA"/>
</dbReference>
<sequence length="111" mass="12106">MYLHLPKIDTVLPTYYDERHHEELDCLGDAGSRVSASMLVAIRHIGDLLRRYAYTLCPFNQVTQKSTAGTEVSLGQTISQRSRDMAGPPDINLHGGILPLSPEGGEGGTLI</sequence>
<gene>
    <name evidence="2" type="ORF">EYF80_004530</name>
</gene>
<name>A0A4Z2J4S5_9TELE</name>
<proteinExistence type="predicted"/>
<evidence type="ECO:0000256" key="1">
    <source>
        <dbReference type="SAM" id="MobiDB-lite"/>
    </source>
</evidence>
<dbReference type="Proteomes" id="UP000314294">
    <property type="component" value="Unassembled WGS sequence"/>
</dbReference>
<dbReference type="AlphaFoldDB" id="A0A4Z2J4S5"/>
<organism evidence="2 3">
    <name type="scientific">Liparis tanakae</name>
    <name type="common">Tanaka's snailfish</name>
    <dbReference type="NCBI Taxonomy" id="230148"/>
    <lineage>
        <taxon>Eukaryota</taxon>
        <taxon>Metazoa</taxon>
        <taxon>Chordata</taxon>
        <taxon>Craniata</taxon>
        <taxon>Vertebrata</taxon>
        <taxon>Euteleostomi</taxon>
        <taxon>Actinopterygii</taxon>
        <taxon>Neopterygii</taxon>
        <taxon>Teleostei</taxon>
        <taxon>Neoteleostei</taxon>
        <taxon>Acanthomorphata</taxon>
        <taxon>Eupercaria</taxon>
        <taxon>Perciformes</taxon>
        <taxon>Cottioidei</taxon>
        <taxon>Cottales</taxon>
        <taxon>Liparidae</taxon>
        <taxon>Liparis</taxon>
    </lineage>
</organism>
<feature type="region of interest" description="Disordered" evidence="1">
    <location>
        <begin position="92"/>
        <end position="111"/>
    </location>
</feature>
<protein>
    <submittedName>
        <fullName evidence="2">Uncharacterized protein</fullName>
    </submittedName>
</protein>